<organism evidence="3 4">
    <name type="scientific">Passalora fulva</name>
    <name type="common">Tomato leaf mold</name>
    <name type="synonym">Cladosporium fulvum</name>
    <dbReference type="NCBI Taxonomy" id="5499"/>
    <lineage>
        <taxon>Eukaryota</taxon>
        <taxon>Fungi</taxon>
        <taxon>Dikarya</taxon>
        <taxon>Ascomycota</taxon>
        <taxon>Pezizomycotina</taxon>
        <taxon>Dothideomycetes</taxon>
        <taxon>Dothideomycetidae</taxon>
        <taxon>Mycosphaerellales</taxon>
        <taxon>Mycosphaerellaceae</taxon>
        <taxon>Fulvia</taxon>
    </lineage>
</organism>
<evidence type="ECO:0000256" key="2">
    <source>
        <dbReference type="SAM" id="SignalP"/>
    </source>
</evidence>
<accession>A0A9Q8PGQ1</accession>
<sequence>MFVITKLLALGLVLASTHSVHGKLLCFYNERGCNPCGYALCCNGEMKPGDCCGIDNSNWCKDMSGEDLPLTTLVNFYSTDKAVNIIRTSTPRPDGSRCLSTGRPASIEPPAQCSIQYGEVDRSDGTNALGQPGFLGRRVDGESSKEKRCWPPNHVRWTTSEGVTMLGHINEKHGKSGLQKVMMVLNSEGGQQLTDEARRMYDGGEKDPKADLLDSACRYGDVMDQPVHQEEFESEGTALQEID</sequence>
<dbReference type="AlphaFoldDB" id="A0A9Q8PGQ1"/>
<dbReference type="RefSeq" id="XP_047766551.1">
    <property type="nucleotide sequence ID" value="XM_047908387.1"/>
</dbReference>
<proteinExistence type="predicted"/>
<feature type="region of interest" description="Disordered" evidence="1">
    <location>
        <begin position="126"/>
        <end position="147"/>
    </location>
</feature>
<feature type="compositionally biased region" description="Basic and acidic residues" evidence="1">
    <location>
        <begin position="137"/>
        <end position="147"/>
    </location>
</feature>
<keyword evidence="2" id="KW-0732">Signal</keyword>
<keyword evidence="4" id="KW-1185">Reference proteome</keyword>
<evidence type="ECO:0000256" key="1">
    <source>
        <dbReference type="SAM" id="MobiDB-lite"/>
    </source>
</evidence>
<reference evidence="3" key="2">
    <citation type="journal article" date="2022" name="Microb. Genom.">
        <title>A chromosome-scale genome assembly of the tomato pathogen Cladosporium fulvum reveals a compartmentalized genome architecture and the presence of a dispensable chromosome.</title>
        <authorList>
            <person name="Zaccaron A.Z."/>
            <person name="Chen L.H."/>
            <person name="Samaras A."/>
            <person name="Stergiopoulos I."/>
        </authorList>
    </citation>
    <scope>NUCLEOTIDE SEQUENCE</scope>
    <source>
        <strain evidence="3">Race5_Kim</strain>
    </source>
</reference>
<evidence type="ECO:0000313" key="3">
    <source>
        <dbReference type="EMBL" id="UJO22185.1"/>
    </source>
</evidence>
<gene>
    <name evidence="3" type="ORF">CLAFUR5_09239</name>
</gene>
<feature type="chain" id="PRO_5040413665" evidence="2">
    <location>
        <begin position="23"/>
        <end position="243"/>
    </location>
</feature>
<dbReference type="GeneID" id="71989117"/>
<feature type="signal peptide" evidence="2">
    <location>
        <begin position="1"/>
        <end position="22"/>
    </location>
</feature>
<name>A0A9Q8PGQ1_PASFU</name>
<reference evidence="3" key="1">
    <citation type="submission" date="2021-12" db="EMBL/GenBank/DDBJ databases">
        <authorList>
            <person name="Zaccaron A."/>
            <person name="Stergiopoulos I."/>
        </authorList>
    </citation>
    <scope>NUCLEOTIDE SEQUENCE</scope>
    <source>
        <strain evidence="3">Race5_Kim</strain>
    </source>
</reference>
<dbReference type="Proteomes" id="UP000756132">
    <property type="component" value="Chromosome 9"/>
</dbReference>
<protein>
    <submittedName>
        <fullName evidence="3">Uncharacterized protein</fullName>
    </submittedName>
</protein>
<dbReference type="EMBL" id="CP090171">
    <property type="protein sequence ID" value="UJO22185.1"/>
    <property type="molecule type" value="Genomic_DNA"/>
</dbReference>
<evidence type="ECO:0000313" key="4">
    <source>
        <dbReference type="Proteomes" id="UP000756132"/>
    </source>
</evidence>
<dbReference type="KEGG" id="ffu:CLAFUR5_09239"/>